<keyword evidence="2" id="KW-1185">Reference proteome</keyword>
<evidence type="ECO:0000313" key="2">
    <source>
        <dbReference type="Proteomes" id="UP001186974"/>
    </source>
</evidence>
<protein>
    <submittedName>
        <fullName evidence="1">Uncharacterized protein</fullName>
    </submittedName>
</protein>
<evidence type="ECO:0000313" key="1">
    <source>
        <dbReference type="EMBL" id="KAK3080633.1"/>
    </source>
</evidence>
<accession>A0ACC3DVE5</accession>
<sequence length="460" mass="48112">METLGSGLVVQSHTSSPAISPTSQNISPAELHRPDFKPAYYGRVQLPDLPHPGGDGGVILSPSIASGPSRTSATASPAEHAATASLSLHQSQARTSQLPTGLLVARDRYNDGEDANIGDGPALRPRPQGQTDRWTDAEQDQAMRHHAHPLATEAQQPELLYSDSWFSSQPGSPSRETGTVRLATPSAATVIARTSPSGAHVLVDSDNLDDGRTASSFPTVPQTNRITRDMQWIRSPSRDVDGVSATGVPTAAAAVQHDSSEGATRNHNENVGHRYLPARATGTYANAATSRRPSSLAADHVTATDSAGPVVVDTTNGVGQHNKERSCKQQQELSAQPESLPSISYGPFGDAVATPQTGFGHASASCVSMLLTAVLLALLAAVGVAVLSLFLLSSRSAGLLSVSALASYLRIEADGKRAHASEEGKSGPVKRTAMLLKEKLADAFPLTAEVSYKYVVASFG</sequence>
<proteinExistence type="predicted"/>
<name>A0ACC3DVE5_9PEZI</name>
<dbReference type="Proteomes" id="UP001186974">
    <property type="component" value="Unassembled WGS sequence"/>
</dbReference>
<organism evidence="1 2">
    <name type="scientific">Coniosporium uncinatum</name>
    <dbReference type="NCBI Taxonomy" id="93489"/>
    <lineage>
        <taxon>Eukaryota</taxon>
        <taxon>Fungi</taxon>
        <taxon>Dikarya</taxon>
        <taxon>Ascomycota</taxon>
        <taxon>Pezizomycotina</taxon>
        <taxon>Dothideomycetes</taxon>
        <taxon>Dothideomycetes incertae sedis</taxon>
        <taxon>Coniosporium</taxon>
    </lineage>
</organism>
<comment type="caution">
    <text evidence="1">The sequence shown here is derived from an EMBL/GenBank/DDBJ whole genome shotgun (WGS) entry which is preliminary data.</text>
</comment>
<reference evidence="1" key="1">
    <citation type="submission" date="2024-09" db="EMBL/GenBank/DDBJ databases">
        <title>Black Yeasts Isolated from many extreme environments.</title>
        <authorList>
            <person name="Coleine C."/>
            <person name="Stajich J.E."/>
            <person name="Selbmann L."/>
        </authorList>
    </citation>
    <scope>NUCLEOTIDE SEQUENCE</scope>
    <source>
        <strain evidence="1">CCFEE 5737</strain>
    </source>
</reference>
<gene>
    <name evidence="1" type="ORF">LTS18_014590</name>
</gene>
<dbReference type="EMBL" id="JAWDJW010000470">
    <property type="protein sequence ID" value="KAK3080633.1"/>
    <property type="molecule type" value="Genomic_DNA"/>
</dbReference>